<comment type="caution">
    <text evidence="1">The sequence shown here is derived from an EMBL/GenBank/DDBJ whole genome shotgun (WGS) entry which is preliminary data.</text>
</comment>
<name>A0A7W7HY80_9ACTN</name>
<dbReference type="AlphaFoldDB" id="A0A7W7HY80"/>
<proteinExistence type="predicted"/>
<evidence type="ECO:0000313" key="2">
    <source>
        <dbReference type="Proteomes" id="UP000578112"/>
    </source>
</evidence>
<keyword evidence="2" id="KW-1185">Reference proteome</keyword>
<reference evidence="1 2" key="1">
    <citation type="submission" date="2020-08" db="EMBL/GenBank/DDBJ databases">
        <title>Sequencing the genomes of 1000 actinobacteria strains.</title>
        <authorList>
            <person name="Klenk H.-P."/>
        </authorList>
    </citation>
    <scope>NUCLEOTIDE SEQUENCE [LARGE SCALE GENOMIC DNA]</scope>
    <source>
        <strain evidence="1 2">DSM 43149</strain>
    </source>
</reference>
<dbReference type="EMBL" id="JACHNH010000001">
    <property type="protein sequence ID" value="MBB4762955.1"/>
    <property type="molecule type" value="Genomic_DNA"/>
</dbReference>
<organism evidence="1 2">
    <name type="scientific">Actinoplanes digitatis</name>
    <dbReference type="NCBI Taxonomy" id="1868"/>
    <lineage>
        <taxon>Bacteria</taxon>
        <taxon>Bacillati</taxon>
        <taxon>Actinomycetota</taxon>
        <taxon>Actinomycetes</taxon>
        <taxon>Micromonosporales</taxon>
        <taxon>Micromonosporaceae</taxon>
        <taxon>Actinoplanes</taxon>
    </lineage>
</organism>
<evidence type="ECO:0000313" key="1">
    <source>
        <dbReference type="EMBL" id="MBB4762955.1"/>
    </source>
</evidence>
<protein>
    <submittedName>
        <fullName evidence="1">Uncharacterized protein</fullName>
    </submittedName>
</protein>
<sequence length="38" mass="3932">MSPPVFRTVLEGIRVIGSIVGTRAAALTLGPGGRDLRP</sequence>
<accession>A0A7W7HY80</accession>
<gene>
    <name evidence="1" type="ORF">BJ971_003511</name>
</gene>
<dbReference type="Proteomes" id="UP000578112">
    <property type="component" value="Unassembled WGS sequence"/>
</dbReference>